<protein>
    <submittedName>
        <fullName evidence="1">Uncharacterized protein</fullName>
    </submittedName>
</protein>
<accession>A0A565B5G1</accession>
<organism evidence="1 2">
    <name type="scientific">Arabis nemorensis</name>
    <dbReference type="NCBI Taxonomy" id="586526"/>
    <lineage>
        <taxon>Eukaryota</taxon>
        <taxon>Viridiplantae</taxon>
        <taxon>Streptophyta</taxon>
        <taxon>Embryophyta</taxon>
        <taxon>Tracheophyta</taxon>
        <taxon>Spermatophyta</taxon>
        <taxon>Magnoliopsida</taxon>
        <taxon>eudicotyledons</taxon>
        <taxon>Gunneridae</taxon>
        <taxon>Pentapetalae</taxon>
        <taxon>rosids</taxon>
        <taxon>malvids</taxon>
        <taxon>Brassicales</taxon>
        <taxon>Brassicaceae</taxon>
        <taxon>Arabideae</taxon>
        <taxon>Arabis</taxon>
    </lineage>
</organism>
<dbReference type="InterPro" id="IPR049152">
    <property type="entry name" value="EFR3-like_ARM"/>
</dbReference>
<proteinExistence type="predicted"/>
<evidence type="ECO:0000313" key="1">
    <source>
        <dbReference type="EMBL" id="VVA96583.1"/>
    </source>
</evidence>
<name>A0A565B5G1_9BRAS</name>
<dbReference type="EMBL" id="CABITT030000003">
    <property type="protein sequence ID" value="VVA96583.1"/>
    <property type="molecule type" value="Genomic_DNA"/>
</dbReference>
<keyword evidence="2" id="KW-1185">Reference proteome</keyword>
<sequence>MGFISRNVFPACESMCVCCPALRPRSRQPVKRYKKLLGEIFPKSPDGAPNERKIVKLCEYAAKNPIRIPKIAKFLEERCYKDLRSEQMKFINIVTEAYNKLLCHCKDQMAYFASSLLSVVTELLDNSKQDATTNLGCQTLTRFIYSQVDGTYTHSIEKFAHKVCSLAREEGEEHEKRCLRASGLQCLSAMVWFMGEFSHIFAAVDEIIHAILDNYEADMIVQSNEDREGQNCNWVNEVIRCEGRGTAISGCNSPSYMIVRPRTARKDPTLLTKEETEMPKVWAQICLQRMVDLAKESTTLRQILDPMFIYFDSRRQWTPPNGLAMIVLSDAVYLMETSGSQQLVLLAVVRHLDNKHVANDPELKAYIIQVAGCLAKLIRTSSYLRDISFVNDLCRHLRKSFQATARSIGEDELNLNVMLQNSIEDCLLEIAKGIGNTQPLFDMMAVSVEGLPSSGVVSRAAIGSLLILAHAMSSALSPSLRSQQVFPDTLLDALLKAMLHPNVETRVGAHKIFSVLLLPSSGQSQTGLASVRASGCLNESRNWKSDTTSAFTSIAARLDKLRKEKDGVKIEKNGYNTHEDLKNYNSSPNFHKLNSIIDRTAGFINLTDMLPSMMKFTEDQIGQLLSAFWIQSALPDILPSNIEAIAHSFSLVLLSLRLKNPDDVLVVRAFQLLFSLRNLSLDLNNGTLPTVCKRLILVSSTSTLMFGAKIYQIPHICEMLKAQLPADVDPYLFIGDDSQLHVRPDANMKDFGSSGDSQMATSMLFEMRSKVELSNTIITDIVAKSLSKIRKLEEADVQMQLSEPFTPEDAFMFGSRPVLAEPERNQSISKESLSFDEDIPAGSLVDDEVTSELSVRFLPKGSSSPNIPQVISIGQLMESALEVAGQVVVSSVSTSPLPYDTMTNSCETFGTGTRQKLSRWLASESRQMNGLYKNPLEESSALEKIVEDGNMYGRESGVLQDSWSMVSLPPASPFDNFLKAAGAGRTNYVSVEKQYCVSL</sequence>
<dbReference type="PANTHER" id="PTHR46087">
    <property type="entry name" value="PUTATIVE, EXPRESSED-RELATED"/>
    <property type="match status" value="1"/>
</dbReference>
<dbReference type="Pfam" id="PF21052">
    <property type="entry name" value="EFR3_ARM"/>
    <property type="match status" value="1"/>
</dbReference>
<evidence type="ECO:0000313" key="2">
    <source>
        <dbReference type="Proteomes" id="UP000489600"/>
    </source>
</evidence>
<comment type="caution">
    <text evidence="1">The sequence shown here is derived from an EMBL/GenBank/DDBJ whole genome shotgun (WGS) entry which is preliminary data.</text>
</comment>
<dbReference type="InterPro" id="IPR055296">
    <property type="entry name" value="SRL2-like"/>
</dbReference>
<reference evidence="1" key="1">
    <citation type="submission" date="2019-07" db="EMBL/GenBank/DDBJ databases">
        <authorList>
            <person name="Dittberner H."/>
        </authorList>
    </citation>
    <scope>NUCLEOTIDE SEQUENCE [LARGE SCALE GENOMIC DNA]</scope>
</reference>
<dbReference type="OrthoDB" id="19232at2759"/>
<dbReference type="SUPFAM" id="SSF48371">
    <property type="entry name" value="ARM repeat"/>
    <property type="match status" value="1"/>
</dbReference>
<dbReference type="InterPro" id="IPR016024">
    <property type="entry name" value="ARM-type_fold"/>
</dbReference>
<gene>
    <name evidence="1" type="ORF">ANE_LOCUS7028</name>
</gene>
<dbReference type="PANTHER" id="PTHR46087:SF11">
    <property type="entry name" value="PROTEIN SEMI-ROLLED LEAF 2"/>
    <property type="match status" value="1"/>
</dbReference>
<dbReference type="Proteomes" id="UP000489600">
    <property type="component" value="Unassembled WGS sequence"/>
</dbReference>
<dbReference type="AlphaFoldDB" id="A0A565B5G1"/>